<dbReference type="GO" id="GO:0009055">
    <property type="term" value="F:electron transfer activity"/>
    <property type="evidence" value="ECO:0007669"/>
    <property type="project" value="TreeGrafter"/>
</dbReference>
<comment type="caution">
    <text evidence="3">The sequence shown here is derived from an EMBL/GenBank/DDBJ whole genome shotgun (WGS) entry which is preliminary data.</text>
</comment>
<dbReference type="GO" id="GO:0010181">
    <property type="term" value="F:FMN binding"/>
    <property type="evidence" value="ECO:0007669"/>
    <property type="project" value="TreeGrafter"/>
</dbReference>
<dbReference type="InterPro" id="IPR029039">
    <property type="entry name" value="Flavoprotein-like_sf"/>
</dbReference>
<evidence type="ECO:0000313" key="4">
    <source>
        <dbReference type="Proteomes" id="UP000252415"/>
    </source>
</evidence>
<dbReference type="AlphaFoldDB" id="A0A368W5R0"/>
<gene>
    <name evidence="3" type="ORF">DFP97_10637</name>
</gene>
<dbReference type="SUPFAM" id="SSF52218">
    <property type="entry name" value="Flavoproteins"/>
    <property type="match status" value="1"/>
</dbReference>
<sequence length="187" mass="21572">MKTLVLVAHPNMGKSRVNKAWIEEVKKYPDQITVHDLYASYPDWRIDVQTEQELAEKHDRIIFQFPFYWYSSPPLLKKWLDDVLTYGWGYTSKGGKLRGKELGLAISIGGSEIDYQPGGGDLYTIHELLSPFHATSNLIETDFLRPFTIFDTDDKSEEELISSSRQYAEYLLADGIMRFQADNVLQK</sequence>
<name>A0A368W5R0_9BACL</name>
<feature type="domain" description="Flavodoxin-like fold" evidence="2">
    <location>
        <begin position="1"/>
        <end position="169"/>
    </location>
</feature>
<organism evidence="3 4">
    <name type="scientific">Paenibacillus prosopidis</name>
    <dbReference type="NCBI Taxonomy" id="630520"/>
    <lineage>
        <taxon>Bacteria</taxon>
        <taxon>Bacillati</taxon>
        <taxon>Bacillota</taxon>
        <taxon>Bacilli</taxon>
        <taxon>Bacillales</taxon>
        <taxon>Paenibacillaceae</taxon>
        <taxon>Paenibacillus</taxon>
    </lineage>
</organism>
<keyword evidence="4" id="KW-1185">Reference proteome</keyword>
<dbReference type="Proteomes" id="UP000252415">
    <property type="component" value="Unassembled WGS sequence"/>
</dbReference>
<proteinExistence type="predicted"/>
<dbReference type="OrthoDB" id="9798454at2"/>
<dbReference type="EMBL" id="QPJD01000006">
    <property type="protein sequence ID" value="RCW48337.1"/>
    <property type="molecule type" value="Genomic_DNA"/>
</dbReference>
<evidence type="ECO:0000259" key="2">
    <source>
        <dbReference type="Pfam" id="PF02525"/>
    </source>
</evidence>
<evidence type="ECO:0000313" key="3">
    <source>
        <dbReference type="EMBL" id="RCW48337.1"/>
    </source>
</evidence>
<protein>
    <submittedName>
        <fullName evidence="3">Putative NADPH-quinone reductase</fullName>
    </submittedName>
</protein>
<dbReference type="Pfam" id="PF02525">
    <property type="entry name" value="Flavodoxin_2"/>
    <property type="match status" value="1"/>
</dbReference>
<evidence type="ECO:0000256" key="1">
    <source>
        <dbReference type="ARBA" id="ARBA00023002"/>
    </source>
</evidence>
<dbReference type="InterPro" id="IPR003680">
    <property type="entry name" value="Flavodoxin_fold"/>
</dbReference>
<dbReference type="PANTHER" id="PTHR47307:SF1">
    <property type="entry name" value="GLUTATHIONE-REGULATED POTASSIUM-EFFLUX SYSTEM ANCILLARY PROTEIN KEFG"/>
    <property type="match status" value="1"/>
</dbReference>
<dbReference type="PANTHER" id="PTHR47307">
    <property type="entry name" value="GLUTATHIONE-REGULATED POTASSIUM-EFFLUX SYSTEM ANCILLARY PROTEIN KEFG"/>
    <property type="match status" value="1"/>
</dbReference>
<dbReference type="RefSeq" id="WP_114379969.1">
    <property type="nucleotide sequence ID" value="NZ_QPJD01000006.1"/>
</dbReference>
<keyword evidence="1" id="KW-0560">Oxidoreductase</keyword>
<dbReference type="GO" id="GO:0003955">
    <property type="term" value="F:NAD(P)H dehydrogenase (quinone) activity"/>
    <property type="evidence" value="ECO:0007669"/>
    <property type="project" value="TreeGrafter"/>
</dbReference>
<dbReference type="Gene3D" id="3.40.50.360">
    <property type="match status" value="1"/>
</dbReference>
<reference evidence="3 4" key="1">
    <citation type="submission" date="2018-07" db="EMBL/GenBank/DDBJ databases">
        <title>Genomic Encyclopedia of Type Strains, Phase III (KMG-III): the genomes of soil and plant-associated and newly described type strains.</title>
        <authorList>
            <person name="Whitman W."/>
        </authorList>
    </citation>
    <scope>NUCLEOTIDE SEQUENCE [LARGE SCALE GENOMIC DNA]</scope>
    <source>
        <strain evidence="3 4">CECT 7506</strain>
    </source>
</reference>
<accession>A0A368W5R0</accession>
<dbReference type="InterPro" id="IPR046980">
    <property type="entry name" value="KefG/KefF"/>
</dbReference>